<evidence type="ECO:0008006" key="3">
    <source>
        <dbReference type="Google" id="ProtNLM"/>
    </source>
</evidence>
<sequence length="343" mass="37016">MSGPAHRLPVPCFDHVLALSDRHGIFEHARGKVPRVELGYCTDDVSRALSVVIPHASGNPQLDRLSGTYLAFLDHAVVSDGLVHNRMSSEGKWTDEPGLGDWWGRALGGLGSAARFARTAGSQTRAIRAFTRAAKTRSPHVRSAAFAAIGACDLLRVNPENDSVRVLLADCLDLIPRRPGTEWDWPEPRLRYANGALCDALILGGIRLRQPVTVRHGLTMLRTLLRLETGVGGRLSLAGTGGRGPEDRRPLWDQQPIEAAAIANACLHAFEVTGDLSWVHGVRLAWGWFIGENDSHSVMYEPGDGAGHDGLEQFGHNSNCGAESTLAALSTLQCAIAITAVRR</sequence>
<comment type="caution">
    <text evidence="1">The sequence shown here is derived from an EMBL/GenBank/DDBJ whole genome shotgun (WGS) entry which is preliminary data.</text>
</comment>
<proteinExistence type="predicted"/>
<evidence type="ECO:0000313" key="1">
    <source>
        <dbReference type="EMBL" id="PFG16204.1"/>
    </source>
</evidence>
<reference evidence="1 2" key="1">
    <citation type="submission" date="2017-10" db="EMBL/GenBank/DDBJ databases">
        <title>Sequencing the genomes of 1000 actinobacteria strains.</title>
        <authorList>
            <person name="Klenk H.-P."/>
        </authorList>
    </citation>
    <scope>NUCLEOTIDE SEQUENCE [LARGE SCALE GENOMIC DNA]</scope>
    <source>
        <strain evidence="1 2">DSM 15597</strain>
    </source>
</reference>
<keyword evidence="2" id="KW-1185">Reference proteome</keyword>
<dbReference type="EMBL" id="PDJC01000001">
    <property type="protein sequence ID" value="PFG16204.1"/>
    <property type="molecule type" value="Genomic_DNA"/>
</dbReference>
<evidence type="ECO:0000313" key="2">
    <source>
        <dbReference type="Proteomes" id="UP000226079"/>
    </source>
</evidence>
<organism evidence="1 2">
    <name type="scientific">Propionicimonas paludicola</name>
    <dbReference type="NCBI Taxonomy" id="185243"/>
    <lineage>
        <taxon>Bacteria</taxon>
        <taxon>Bacillati</taxon>
        <taxon>Actinomycetota</taxon>
        <taxon>Actinomycetes</taxon>
        <taxon>Propionibacteriales</taxon>
        <taxon>Nocardioidaceae</taxon>
        <taxon>Propionicimonas</taxon>
    </lineage>
</organism>
<protein>
    <recommendedName>
        <fullName evidence="3">Glycosyltransferase</fullName>
    </recommendedName>
</protein>
<dbReference type="AlphaFoldDB" id="A0A2A9CP54"/>
<dbReference type="OrthoDB" id="7540161at2"/>
<accession>A0A2A9CP54</accession>
<gene>
    <name evidence="1" type="ORF">ATK74_0736</name>
</gene>
<dbReference type="RefSeq" id="WP_098459764.1">
    <property type="nucleotide sequence ID" value="NZ_PDJC01000001.1"/>
</dbReference>
<name>A0A2A9CP54_9ACTN</name>
<dbReference type="Proteomes" id="UP000226079">
    <property type="component" value="Unassembled WGS sequence"/>
</dbReference>